<feature type="signal peptide" evidence="10">
    <location>
        <begin position="1"/>
        <end position="17"/>
    </location>
</feature>
<dbReference type="GO" id="GO:0051707">
    <property type="term" value="P:response to other organism"/>
    <property type="evidence" value="ECO:0007669"/>
    <property type="project" value="UniProtKB-ARBA"/>
</dbReference>
<dbReference type="InterPro" id="IPR035446">
    <property type="entry name" value="SLSG/EP1"/>
</dbReference>
<reference evidence="14 15" key="1">
    <citation type="journal article" date="2018" name="Nat. Genet.">
        <title>Extensive intraspecific gene order and gene structural variations between Mo17 and other maize genomes.</title>
        <authorList>
            <person name="Sun S."/>
            <person name="Zhou Y."/>
            <person name="Chen J."/>
            <person name="Shi J."/>
            <person name="Zhao H."/>
            <person name="Zhao H."/>
            <person name="Song W."/>
            <person name="Zhang M."/>
            <person name="Cui Y."/>
            <person name="Dong X."/>
            <person name="Liu H."/>
            <person name="Ma X."/>
            <person name="Jiao Y."/>
            <person name="Wang B."/>
            <person name="Wei X."/>
            <person name="Stein J.C."/>
            <person name="Glaubitz J.C."/>
            <person name="Lu F."/>
            <person name="Yu G."/>
            <person name="Liang C."/>
            <person name="Fengler K."/>
            <person name="Li B."/>
            <person name="Rafalski A."/>
            <person name="Schnable P.S."/>
            <person name="Ware D.H."/>
            <person name="Buckler E.S."/>
            <person name="Lai J."/>
        </authorList>
    </citation>
    <scope>NUCLEOTIDE SEQUENCE [LARGE SCALE GENOMIC DNA]</scope>
    <source>
        <strain evidence="15">cv. Missouri 17</strain>
        <tissue evidence="14">Seedling</tissue>
    </source>
</reference>
<dbReference type="PROSITE" id="PS50026">
    <property type="entry name" value="EGF_3"/>
    <property type="match status" value="1"/>
</dbReference>
<dbReference type="ExpressionAtlas" id="A0A3L6DU70">
    <property type="expression patterns" value="baseline and differential"/>
</dbReference>
<dbReference type="PROSITE" id="PS50948">
    <property type="entry name" value="PAN"/>
    <property type="match status" value="1"/>
</dbReference>
<evidence type="ECO:0000256" key="3">
    <source>
        <dbReference type="ARBA" id="ARBA00012513"/>
    </source>
</evidence>
<dbReference type="Proteomes" id="UP000251960">
    <property type="component" value="Chromosome 8"/>
</dbReference>
<evidence type="ECO:0000256" key="8">
    <source>
        <dbReference type="ARBA" id="ARBA00048679"/>
    </source>
</evidence>
<feature type="domain" description="Bulb-type lectin" evidence="12">
    <location>
        <begin position="18"/>
        <end position="145"/>
    </location>
</feature>
<dbReference type="GO" id="GO:0016020">
    <property type="term" value="C:membrane"/>
    <property type="evidence" value="ECO:0007669"/>
    <property type="project" value="UniProtKB-SubCell"/>
</dbReference>
<dbReference type="EMBL" id="NCVQ01000009">
    <property type="protein sequence ID" value="PWZ11171.1"/>
    <property type="molecule type" value="Genomic_DNA"/>
</dbReference>
<keyword evidence="5" id="KW-1015">Disulfide bond</keyword>
<comment type="caution">
    <text evidence="9">Lacks conserved residue(s) required for the propagation of feature annotation.</text>
</comment>
<dbReference type="SMART" id="SM00108">
    <property type="entry name" value="B_lectin"/>
    <property type="match status" value="1"/>
</dbReference>
<comment type="function">
    <text evidence="1">Involved in sporophytic self-incompatibility system (the inability of flowering plants to achieve self-fertilization).</text>
</comment>
<evidence type="ECO:0000256" key="1">
    <source>
        <dbReference type="ARBA" id="ARBA00003061"/>
    </source>
</evidence>
<dbReference type="SUPFAM" id="SSF51110">
    <property type="entry name" value="alpha-D-mannose-specific plant lectins"/>
    <property type="match status" value="1"/>
</dbReference>
<dbReference type="Pfam" id="PF00954">
    <property type="entry name" value="S_locus_glycop"/>
    <property type="match status" value="1"/>
</dbReference>
<feature type="domain" description="Apple" evidence="13">
    <location>
        <begin position="341"/>
        <end position="425"/>
    </location>
</feature>
<keyword evidence="14" id="KW-0418">Kinase</keyword>
<dbReference type="AlphaFoldDB" id="A0A3L6DU70"/>
<keyword evidence="4 10" id="KW-0732">Signal</keyword>
<proteinExistence type="predicted"/>
<gene>
    <name evidence="14" type="primary">SD18_2</name>
    <name evidence="14" type="ORF">Zm00014a_040647</name>
</gene>
<dbReference type="CDD" id="cd01098">
    <property type="entry name" value="PAN_AP_plant"/>
    <property type="match status" value="1"/>
</dbReference>
<dbReference type="PANTHER" id="PTHR32444">
    <property type="entry name" value="BULB-TYPE LECTIN DOMAIN-CONTAINING PROTEIN"/>
    <property type="match status" value="1"/>
</dbReference>
<organism evidence="14 15">
    <name type="scientific">Zea mays</name>
    <name type="common">Maize</name>
    <dbReference type="NCBI Taxonomy" id="4577"/>
    <lineage>
        <taxon>Eukaryota</taxon>
        <taxon>Viridiplantae</taxon>
        <taxon>Streptophyta</taxon>
        <taxon>Embryophyta</taxon>
        <taxon>Tracheophyta</taxon>
        <taxon>Spermatophyta</taxon>
        <taxon>Magnoliopsida</taxon>
        <taxon>Liliopsida</taxon>
        <taxon>Poales</taxon>
        <taxon>Poaceae</taxon>
        <taxon>PACMAD clade</taxon>
        <taxon>Panicoideae</taxon>
        <taxon>Andropogonodae</taxon>
        <taxon>Andropogoneae</taxon>
        <taxon>Tripsacinae</taxon>
        <taxon>Zea</taxon>
    </lineage>
</organism>
<dbReference type="CDD" id="cd00028">
    <property type="entry name" value="B_lectin"/>
    <property type="match status" value="1"/>
</dbReference>
<feature type="chain" id="PRO_5018235816" description="non-specific serine/threonine protein kinase" evidence="10">
    <location>
        <begin position="18"/>
        <end position="448"/>
    </location>
</feature>
<dbReference type="EC" id="2.7.11.1" evidence="3"/>
<name>A0A3L6DU70_MAIZE</name>
<dbReference type="GO" id="GO:0004674">
    <property type="term" value="F:protein serine/threonine kinase activity"/>
    <property type="evidence" value="ECO:0007669"/>
    <property type="project" value="UniProtKB-EC"/>
</dbReference>
<dbReference type="Pfam" id="PF01453">
    <property type="entry name" value="B_lectin"/>
    <property type="match status" value="1"/>
</dbReference>
<evidence type="ECO:0000256" key="4">
    <source>
        <dbReference type="ARBA" id="ARBA00022729"/>
    </source>
</evidence>
<dbReference type="FunFam" id="2.90.10.10:FF:000012">
    <property type="entry name" value="Serine/threonine-protein kinase"/>
    <property type="match status" value="1"/>
</dbReference>
<comment type="catalytic activity">
    <reaction evidence="8">
        <text>L-seryl-[protein] + ATP = O-phospho-L-seryl-[protein] + ADP + H(+)</text>
        <dbReference type="Rhea" id="RHEA:17989"/>
        <dbReference type="Rhea" id="RHEA-COMP:9863"/>
        <dbReference type="Rhea" id="RHEA-COMP:11604"/>
        <dbReference type="ChEBI" id="CHEBI:15378"/>
        <dbReference type="ChEBI" id="CHEBI:29999"/>
        <dbReference type="ChEBI" id="CHEBI:30616"/>
        <dbReference type="ChEBI" id="CHEBI:83421"/>
        <dbReference type="ChEBI" id="CHEBI:456216"/>
        <dbReference type="EC" id="2.7.11.1"/>
    </reaction>
</comment>
<comment type="catalytic activity">
    <reaction evidence="7">
        <text>L-threonyl-[protein] + ATP = O-phospho-L-threonyl-[protein] + ADP + H(+)</text>
        <dbReference type="Rhea" id="RHEA:46608"/>
        <dbReference type="Rhea" id="RHEA-COMP:11060"/>
        <dbReference type="Rhea" id="RHEA-COMP:11605"/>
        <dbReference type="ChEBI" id="CHEBI:15378"/>
        <dbReference type="ChEBI" id="CHEBI:30013"/>
        <dbReference type="ChEBI" id="CHEBI:30616"/>
        <dbReference type="ChEBI" id="CHEBI:61977"/>
        <dbReference type="ChEBI" id="CHEBI:456216"/>
        <dbReference type="EC" id="2.7.11.1"/>
    </reaction>
</comment>
<feature type="domain" description="EGF-like" evidence="11">
    <location>
        <begin position="286"/>
        <end position="322"/>
    </location>
</feature>
<dbReference type="GO" id="GO:0048544">
    <property type="term" value="P:recognition of pollen"/>
    <property type="evidence" value="ECO:0007669"/>
    <property type="project" value="InterPro"/>
</dbReference>
<accession>A0A3L6DU70</accession>
<sequence length="448" mass="48033">MVLTLLLLLLLPAASRARDTITPGQPLRGNDTLVSSGAGSFVLGFFSPPGSNSTYVGIWYAKVPVRTVVWVANRAAPVRGAASESAGATLSVSSECALAVADANATVVWRSLSSSSPRPCAARIQDDGNLVVSDQRGRVVWQGFDHPTDTLLPGMRLGVDFAAGANMTLTAWASPSDPSPSPVVAAMDTSGDPELFIWNGPAKVWRSGPWDGVQFTGVPDTVTYKGMGFSFRFVNDGREATYSFQVRDAGIVSRLVLNSTGVGGGLMQRWTWLDVAGAWALYWYAPKDQCDALSPCGPNGVCDTNKVPACSCLPGFTPRSPASWAMRDGRDGCVRATPLDCANRTDGFLVLPHAKVPDATRAVVDFNSSLEQCRQRCLRNCSCTAYASANLTAAPGRRGCVMWTAGLEDLRVYPSFGQELYFRLAAADLGTWQHCSSRRRYMHIAQSE</sequence>
<keyword evidence="6 14" id="KW-0675">Receptor</keyword>
<dbReference type="InterPro" id="IPR000742">
    <property type="entry name" value="EGF"/>
</dbReference>
<dbReference type="Pfam" id="PF08276">
    <property type="entry name" value="PAN_2"/>
    <property type="match status" value="1"/>
</dbReference>
<dbReference type="PIRSF" id="PIRSF002686">
    <property type="entry name" value="SLG"/>
    <property type="match status" value="1"/>
</dbReference>
<evidence type="ECO:0000259" key="13">
    <source>
        <dbReference type="PROSITE" id="PS50948"/>
    </source>
</evidence>
<evidence type="ECO:0000313" key="15">
    <source>
        <dbReference type="Proteomes" id="UP000251960"/>
    </source>
</evidence>
<dbReference type="CDD" id="cd00054">
    <property type="entry name" value="EGF_CA"/>
    <property type="match status" value="1"/>
</dbReference>
<evidence type="ECO:0000259" key="12">
    <source>
        <dbReference type="PROSITE" id="PS50927"/>
    </source>
</evidence>
<comment type="subcellular location">
    <subcellularLocation>
        <location evidence="2">Membrane</location>
        <topology evidence="2">Single-pass type I membrane protein</topology>
    </subcellularLocation>
</comment>
<comment type="caution">
    <text evidence="14">The sequence shown here is derived from an EMBL/GenBank/DDBJ whole genome shotgun (WGS) entry which is preliminary data.</text>
</comment>
<dbReference type="InterPro" id="IPR036426">
    <property type="entry name" value="Bulb-type_lectin_dom_sf"/>
</dbReference>
<keyword evidence="9" id="KW-0245">EGF-like domain</keyword>
<evidence type="ECO:0000256" key="7">
    <source>
        <dbReference type="ARBA" id="ARBA00047899"/>
    </source>
</evidence>
<evidence type="ECO:0000313" key="14">
    <source>
        <dbReference type="EMBL" id="PWZ11171.1"/>
    </source>
</evidence>
<evidence type="ECO:0000256" key="6">
    <source>
        <dbReference type="ARBA" id="ARBA00023170"/>
    </source>
</evidence>
<dbReference type="InterPro" id="IPR003609">
    <property type="entry name" value="Pan_app"/>
</dbReference>
<evidence type="ECO:0000256" key="10">
    <source>
        <dbReference type="SAM" id="SignalP"/>
    </source>
</evidence>
<keyword evidence="14" id="KW-0808">Transferase</keyword>
<evidence type="ECO:0000256" key="5">
    <source>
        <dbReference type="ARBA" id="ARBA00023157"/>
    </source>
</evidence>
<evidence type="ECO:0000256" key="9">
    <source>
        <dbReference type="PROSITE-ProRule" id="PRU00076"/>
    </source>
</evidence>
<dbReference type="SMART" id="SM00473">
    <property type="entry name" value="PAN_AP"/>
    <property type="match status" value="1"/>
</dbReference>
<dbReference type="InterPro" id="IPR001480">
    <property type="entry name" value="Bulb-type_lectin_dom"/>
</dbReference>
<dbReference type="Gene3D" id="2.90.10.10">
    <property type="entry name" value="Bulb-type lectin domain"/>
    <property type="match status" value="1"/>
</dbReference>
<dbReference type="PROSITE" id="PS50927">
    <property type="entry name" value="BULB_LECTIN"/>
    <property type="match status" value="1"/>
</dbReference>
<dbReference type="InterPro" id="IPR000858">
    <property type="entry name" value="S_locus_glycoprot_dom"/>
</dbReference>
<evidence type="ECO:0000259" key="11">
    <source>
        <dbReference type="PROSITE" id="PS50026"/>
    </source>
</evidence>
<evidence type="ECO:0000256" key="2">
    <source>
        <dbReference type="ARBA" id="ARBA00004479"/>
    </source>
</evidence>
<protein>
    <recommendedName>
        <fullName evidence="3">non-specific serine/threonine protein kinase</fullName>
        <ecNumber evidence="3">2.7.11.1</ecNumber>
    </recommendedName>
</protein>
<dbReference type="PANTHER" id="PTHR32444:SF183">
    <property type="entry name" value="APPLE DOMAIN-CONTAINING PROTEIN"/>
    <property type="match status" value="1"/>
</dbReference>